<dbReference type="InterPro" id="IPR001579">
    <property type="entry name" value="Glyco_hydro_18_chit_AS"/>
</dbReference>
<dbReference type="EMBL" id="ML976659">
    <property type="protein sequence ID" value="KAF1978842.1"/>
    <property type="molecule type" value="Genomic_DNA"/>
</dbReference>
<dbReference type="Gene3D" id="3.20.20.80">
    <property type="entry name" value="Glycosidases"/>
    <property type="match status" value="1"/>
</dbReference>
<reference evidence="10" key="1">
    <citation type="journal article" date="2020" name="Stud. Mycol.">
        <title>101 Dothideomycetes genomes: a test case for predicting lifestyles and emergence of pathogens.</title>
        <authorList>
            <person name="Haridas S."/>
            <person name="Albert R."/>
            <person name="Binder M."/>
            <person name="Bloem J."/>
            <person name="Labutti K."/>
            <person name="Salamov A."/>
            <person name="Andreopoulos B."/>
            <person name="Baker S."/>
            <person name="Barry K."/>
            <person name="Bills G."/>
            <person name="Bluhm B."/>
            <person name="Cannon C."/>
            <person name="Castanera R."/>
            <person name="Culley D."/>
            <person name="Daum C."/>
            <person name="Ezra D."/>
            <person name="Gonzalez J."/>
            <person name="Henrissat B."/>
            <person name="Kuo A."/>
            <person name="Liang C."/>
            <person name="Lipzen A."/>
            <person name="Lutzoni F."/>
            <person name="Magnuson J."/>
            <person name="Mondo S."/>
            <person name="Nolan M."/>
            <person name="Ohm R."/>
            <person name="Pangilinan J."/>
            <person name="Park H.-J."/>
            <person name="Ramirez L."/>
            <person name="Alfaro M."/>
            <person name="Sun H."/>
            <person name="Tritt A."/>
            <person name="Yoshinaga Y."/>
            <person name="Zwiers L.-H."/>
            <person name="Turgeon B."/>
            <person name="Goodwin S."/>
            <person name="Spatafora J."/>
            <person name="Crous P."/>
            <person name="Grigoriev I."/>
        </authorList>
    </citation>
    <scope>NUCLEOTIDE SEQUENCE</scope>
    <source>
        <strain evidence="10">CBS 107.79</strain>
    </source>
</reference>
<evidence type="ECO:0000313" key="11">
    <source>
        <dbReference type="Proteomes" id="UP000800036"/>
    </source>
</evidence>
<keyword evidence="5" id="KW-0119">Carbohydrate metabolism</keyword>
<keyword evidence="6 8" id="KW-0326">Glycosidase</keyword>
<dbReference type="EC" id="3.2.1.14" evidence="2"/>
<name>A0A6A5VSZ7_9PLEO</name>
<keyword evidence="4" id="KW-0146">Chitin degradation</keyword>
<dbReference type="GO" id="GO:0008061">
    <property type="term" value="F:chitin binding"/>
    <property type="evidence" value="ECO:0007669"/>
    <property type="project" value="InterPro"/>
</dbReference>
<evidence type="ECO:0000256" key="4">
    <source>
        <dbReference type="ARBA" id="ARBA00023024"/>
    </source>
</evidence>
<dbReference type="GO" id="GO:0006032">
    <property type="term" value="P:chitin catabolic process"/>
    <property type="evidence" value="ECO:0007669"/>
    <property type="project" value="UniProtKB-KW"/>
</dbReference>
<dbReference type="Pfam" id="PF14040">
    <property type="entry name" value="DNase_NucA_NucB"/>
    <property type="match status" value="1"/>
</dbReference>
<organism evidence="10 11">
    <name type="scientific">Bimuria novae-zelandiae CBS 107.79</name>
    <dbReference type="NCBI Taxonomy" id="1447943"/>
    <lineage>
        <taxon>Eukaryota</taxon>
        <taxon>Fungi</taxon>
        <taxon>Dikarya</taxon>
        <taxon>Ascomycota</taxon>
        <taxon>Pezizomycotina</taxon>
        <taxon>Dothideomycetes</taxon>
        <taxon>Pleosporomycetidae</taxon>
        <taxon>Pleosporales</taxon>
        <taxon>Massarineae</taxon>
        <taxon>Didymosphaeriaceae</taxon>
        <taxon>Bimuria</taxon>
    </lineage>
</organism>
<dbReference type="GO" id="GO:0000272">
    <property type="term" value="P:polysaccharide catabolic process"/>
    <property type="evidence" value="ECO:0007669"/>
    <property type="project" value="UniProtKB-KW"/>
</dbReference>
<proteinExistence type="predicted"/>
<dbReference type="PROSITE" id="PS01095">
    <property type="entry name" value="GH18_1"/>
    <property type="match status" value="1"/>
</dbReference>
<keyword evidence="3 8" id="KW-0378">Hydrolase</keyword>
<evidence type="ECO:0000256" key="2">
    <source>
        <dbReference type="ARBA" id="ARBA00012729"/>
    </source>
</evidence>
<evidence type="ECO:0000256" key="6">
    <source>
        <dbReference type="ARBA" id="ARBA00023295"/>
    </source>
</evidence>
<dbReference type="Proteomes" id="UP000800036">
    <property type="component" value="Unassembled WGS sequence"/>
</dbReference>
<evidence type="ECO:0000259" key="9">
    <source>
        <dbReference type="PROSITE" id="PS51910"/>
    </source>
</evidence>
<evidence type="ECO:0000313" key="10">
    <source>
        <dbReference type="EMBL" id="KAF1978842.1"/>
    </source>
</evidence>
<keyword evidence="7" id="KW-0624">Polysaccharide degradation</keyword>
<feature type="domain" description="GH18" evidence="9">
    <location>
        <begin position="43"/>
        <end position="360"/>
    </location>
</feature>
<protein>
    <recommendedName>
        <fullName evidence="2">chitinase</fullName>
        <ecNumber evidence="2">3.2.1.14</ecNumber>
    </recommendedName>
</protein>
<dbReference type="InterPro" id="IPR001223">
    <property type="entry name" value="Glyco_hydro18_cat"/>
</dbReference>
<accession>A0A6A5VSZ7</accession>
<dbReference type="InterPro" id="IPR050314">
    <property type="entry name" value="Glycosyl_Hydrlase_18"/>
</dbReference>
<dbReference type="SMART" id="SM00636">
    <property type="entry name" value="Glyco_18"/>
    <property type="match status" value="1"/>
</dbReference>
<sequence>MVFAVLMASTAPPNARTRTSLSVVQSIRSRKTCSESTDAMSAEVRIAYYGAWSAGRSCDSMEPENIPAGVLTHVNVAFEFITADHEITDEVGAIVGRVSRLKNIYPGLRVNVAIGGWVFNDPPTQTRFSDMASTVPNRRKFIESLIRYMQKYALDGVDLDWEYPVADDRGGTPLDSSNLVLLASEIREAFDSYDPGWQLTLTLPASYWYLKGFDIKRLEEHVDWFNVMTYDIHGLWDQGNIWTGPYLKGHTNITEIEDGLDLLWRNHISPDKVVMGYGFYGRGFTMTDVLSKQGELSATVHYDEASSVKYMVYGSNQWISYDDAESFERKKKYMFSRCLKGLMIWELGLDTANNDALVGLFGEEAVKAGKRDTSLNPEERDKLAFDLSAFTGQNCYVASGCTDGKKEEGNSTCVAGYSAVEVGHSLLSMDQDVTFAFSCEKGQYNRICCPTKAMPKNCEWIGAPERSVFGCSGECGASQFELNRDYSTDQWGNGECGSGQRRLCCDSTEVLRKCKWTDCEWSSSDNGNCKDDEVQVAKRFDTDDGENCKVQRGEGNGGNQGPTTHEWFRYAPLSNYDSVSSRWTSTNEFRSYCCPKNDALEDCKWSNDPEYFKGKWDGHLWSCPNYPNKPADYCDKLGVCKNRMCYKGSVRITEAGYTEPAHELAASDPDFTSCALGEDNPNMPFGLCCAPPSRFTKDWPVNPAYLWAKAYADKDDDVTWEWANNFGNNHADTHPNNLEDDPGDDPYGFVMLDGPPGSIAKQFSKQFTVVTDDEPVHVVPRSFVTTNQTQLDATFDHAEEDFLVYCNYPHDSPHCNEVFYKGAIDTIIKLPHHVGDGPWARIVSMEPEYTPKDLPGWAIRKRAFDGVPRNGIYRVKIDYNFNLIRRDDGPVNMRVDYTNLQGYWDDVTDDPGSTKHKRSDDPFESTMDYNSWRARVDKAKSSSYATDHDEFDIAARGSADFRKRGVLPATFPRSKREAHLGRRWWGKFTAWLEKLTTITKEGAGNLPMGLSKVFNIYSGRLQCANPSGVTITAGLDITADVRLQMGTRYAYYFSGTVVPPNIIDTYVFLGAQPSISSTVEIRGNAQLEYESEVKKLISTITYPGLSIKGIATVGPSLDLLGQIYGKITVAGNLKVGAKYTMDPIEMYMPNDDKTREKASNKVQFSKDAGLQPIFEAGVQATIGLQLRVTPRINCGIKVGGDIGIRKEPLVLAQVAVYMNTTLYFEAHVTAETTGLTSNWEYGYKVELWWRIVLDADAQLYLYGAWKSEEFVVVDWQTIPIYEYVVKSSPEGTSKARALDSGPSWLPKEPLTNPVFGKAYVSAPQYKSPLLEPFSLFRNSSNSSTGVLAVPLNITKRSHAHAHLAKHFHPRAENGEEDEFMLGDFKCTTGSTACDSNGLDARGLDPFRPRSWLPTTKELERRQNRDCPAKVPRLYYNCIGNFADTTITGPAGTVTVPGICTSIRRYLTNHGIITNQYPLSYEPKNRPKRNREVCAASRSPCPGANGANARWKAALGGNWLLAGNLGSCDEFPFATTEEGGAGYNGINPGNPLGATATCASVPAQNLQGNCNDLMNHIETNTEYFNNAGNPNSDASAGAWYPWNSGEWLRKGGMTKGGDPGRQRLSRYANDQPVKLEGVSDTEKNDRGLSWHHRRNFTLFLVNNRLNGPFSFPGNAFAAGTINGDGAAVTAVNNAAWIMCAVSLRGQARFRFLRDYNGWCWDGVTQAQTWRFANPSGQAGTATWRNVFFTCRIDFVGSTYSRSPDSNKRSAPVPIGYFGGQPVYGVEPAKDTKYISVDVPVHELTIPDSKDSFPLTYEKW</sequence>
<dbReference type="OrthoDB" id="73875at2759"/>
<dbReference type="SUPFAM" id="SSF51445">
    <property type="entry name" value="(Trans)glycosidases"/>
    <property type="match status" value="1"/>
</dbReference>
<evidence type="ECO:0000256" key="5">
    <source>
        <dbReference type="ARBA" id="ARBA00023277"/>
    </source>
</evidence>
<dbReference type="PANTHER" id="PTHR11177:SF402">
    <property type="entry name" value="CHITINASE"/>
    <property type="match status" value="1"/>
</dbReference>
<comment type="catalytic activity">
    <reaction evidence="1">
        <text>Random endo-hydrolysis of N-acetyl-beta-D-glucosaminide (1-&gt;4)-beta-linkages in chitin and chitodextrins.</text>
        <dbReference type="EC" id="3.2.1.14"/>
    </reaction>
</comment>
<evidence type="ECO:0000256" key="8">
    <source>
        <dbReference type="RuleBase" id="RU000489"/>
    </source>
</evidence>
<evidence type="ECO:0000256" key="3">
    <source>
        <dbReference type="ARBA" id="ARBA00022801"/>
    </source>
</evidence>
<dbReference type="InterPro" id="IPR011583">
    <property type="entry name" value="Chitinase_II/V-like_cat"/>
</dbReference>
<dbReference type="GO" id="GO:0008843">
    <property type="term" value="F:endochitinase activity"/>
    <property type="evidence" value="ECO:0007669"/>
    <property type="project" value="UniProtKB-EC"/>
</dbReference>
<dbReference type="PANTHER" id="PTHR11177">
    <property type="entry name" value="CHITINASE"/>
    <property type="match status" value="1"/>
</dbReference>
<gene>
    <name evidence="10" type="ORF">BU23DRAFT_563727</name>
</gene>
<dbReference type="InterPro" id="IPR017853">
    <property type="entry name" value="GH"/>
</dbReference>
<dbReference type="Pfam" id="PF00704">
    <property type="entry name" value="Glyco_hydro_18"/>
    <property type="match status" value="1"/>
</dbReference>
<evidence type="ECO:0000256" key="7">
    <source>
        <dbReference type="ARBA" id="ARBA00023326"/>
    </source>
</evidence>
<dbReference type="PROSITE" id="PS51910">
    <property type="entry name" value="GH18_2"/>
    <property type="match status" value="1"/>
</dbReference>
<keyword evidence="11" id="KW-1185">Reference proteome</keyword>
<evidence type="ECO:0000256" key="1">
    <source>
        <dbReference type="ARBA" id="ARBA00000822"/>
    </source>
</evidence>
<dbReference type="InterPro" id="IPR029476">
    <property type="entry name" value="DNase_NucA_NucB"/>
</dbReference>